<proteinExistence type="predicted"/>
<evidence type="ECO:0000256" key="2">
    <source>
        <dbReference type="ARBA" id="ARBA00022448"/>
    </source>
</evidence>
<protein>
    <submittedName>
        <fullName evidence="11">Oidioi.mRNA.OKI2018_I69.chr2.g6803.t1.cds</fullName>
    </submittedName>
</protein>
<organism evidence="11 12">
    <name type="scientific">Oikopleura dioica</name>
    <name type="common">Tunicate</name>
    <dbReference type="NCBI Taxonomy" id="34765"/>
    <lineage>
        <taxon>Eukaryota</taxon>
        <taxon>Metazoa</taxon>
        <taxon>Chordata</taxon>
        <taxon>Tunicata</taxon>
        <taxon>Appendicularia</taxon>
        <taxon>Copelata</taxon>
        <taxon>Oikopleuridae</taxon>
        <taxon>Oikopleura</taxon>
    </lineage>
</organism>
<name>A0ABN7T4L7_OIKDI</name>
<sequence length="264" mass="30278">MTIRKAKLIYCSVGIIIFVIVPSCIFMYTEDWTFITALYFAVTSLAKIGFGDYVPRAHPPEEWARRADKFDLGECVEAIVEESTRTFNVKRTPIDVSSKAFCQPTRWDNIYWLGYWVYRFLVYLWQLTGLSFSGTMISMIVKKLQQVIPEMFPCLVVDSERPFYIFPSPYNRSLCVSRTEISPTGSPMTNKTNGQLLQLIPQNCALSRQPSYRTQKSDSGVASAIGTPYNRRKSLSQARGSQETAIESAYFEPKNNFPTPRFRR</sequence>
<evidence type="ECO:0000313" key="11">
    <source>
        <dbReference type="EMBL" id="CAG5112606.1"/>
    </source>
</evidence>
<dbReference type="SUPFAM" id="SSF81324">
    <property type="entry name" value="Voltage-gated potassium channels"/>
    <property type="match status" value="1"/>
</dbReference>
<evidence type="ECO:0000256" key="8">
    <source>
        <dbReference type="SAM" id="MobiDB-lite"/>
    </source>
</evidence>
<keyword evidence="6 9" id="KW-0472">Membrane</keyword>
<feature type="domain" description="Potassium channel" evidence="10">
    <location>
        <begin position="15"/>
        <end position="56"/>
    </location>
</feature>
<evidence type="ECO:0000256" key="1">
    <source>
        <dbReference type="ARBA" id="ARBA00004141"/>
    </source>
</evidence>
<dbReference type="Gene3D" id="1.10.287.70">
    <property type="match status" value="1"/>
</dbReference>
<keyword evidence="7" id="KW-0407">Ion channel</keyword>
<evidence type="ECO:0000256" key="6">
    <source>
        <dbReference type="ARBA" id="ARBA00023136"/>
    </source>
</evidence>
<dbReference type="Pfam" id="PF07885">
    <property type="entry name" value="Ion_trans_2"/>
    <property type="match status" value="1"/>
</dbReference>
<dbReference type="Proteomes" id="UP001158576">
    <property type="component" value="Chromosome 2"/>
</dbReference>
<keyword evidence="2" id="KW-0813">Transport</keyword>
<reference evidence="11 12" key="1">
    <citation type="submission" date="2021-04" db="EMBL/GenBank/DDBJ databases">
        <authorList>
            <person name="Bliznina A."/>
        </authorList>
    </citation>
    <scope>NUCLEOTIDE SEQUENCE [LARGE SCALE GENOMIC DNA]</scope>
</reference>
<evidence type="ECO:0000256" key="5">
    <source>
        <dbReference type="ARBA" id="ARBA00023065"/>
    </source>
</evidence>
<keyword evidence="5" id="KW-0406">Ion transport</keyword>
<evidence type="ECO:0000256" key="9">
    <source>
        <dbReference type="SAM" id="Phobius"/>
    </source>
</evidence>
<evidence type="ECO:0000259" key="10">
    <source>
        <dbReference type="Pfam" id="PF07885"/>
    </source>
</evidence>
<dbReference type="PANTHER" id="PTHR11003">
    <property type="entry name" value="POTASSIUM CHANNEL, SUBFAMILY K"/>
    <property type="match status" value="1"/>
</dbReference>
<dbReference type="EMBL" id="OU015567">
    <property type="protein sequence ID" value="CAG5112606.1"/>
    <property type="molecule type" value="Genomic_DNA"/>
</dbReference>
<keyword evidence="12" id="KW-1185">Reference proteome</keyword>
<keyword evidence="4 9" id="KW-1133">Transmembrane helix</keyword>
<dbReference type="InterPro" id="IPR013099">
    <property type="entry name" value="K_chnl_dom"/>
</dbReference>
<comment type="subcellular location">
    <subcellularLocation>
        <location evidence="1">Membrane</location>
        <topology evidence="1">Multi-pass membrane protein</topology>
    </subcellularLocation>
</comment>
<feature type="transmembrane region" description="Helical" evidence="9">
    <location>
        <begin position="7"/>
        <end position="28"/>
    </location>
</feature>
<evidence type="ECO:0000313" key="12">
    <source>
        <dbReference type="Proteomes" id="UP001158576"/>
    </source>
</evidence>
<dbReference type="PANTHER" id="PTHR11003:SF334">
    <property type="entry name" value="FI03418P"/>
    <property type="match status" value="1"/>
</dbReference>
<feature type="region of interest" description="Disordered" evidence="8">
    <location>
        <begin position="216"/>
        <end position="240"/>
    </location>
</feature>
<gene>
    <name evidence="11" type="ORF">OKIOD_LOCUS15568</name>
</gene>
<evidence type="ECO:0000256" key="4">
    <source>
        <dbReference type="ARBA" id="ARBA00022989"/>
    </source>
</evidence>
<feature type="transmembrane region" description="Helical" evidence="9">
    <location>
        <begin position="116"/>
        <end position="141"/>
    </location>
</feature>
<evidence type="ECO:0000256" key="3">
    <source>
        <dbReference type="ARBA" id="ARBA00022692"/>
    </source>
</evidence>
<dbReference type="InterPro" id="IPR003280">
    <property type="entry name" value="2pore_dom_K_chnl"/>
</dbReference>
<evidence type="ECO:0000256" key="7">
    <source>
        <dbReference type="ARBA" id="ARBA00023303"/>
    </source>
</evidence>
<accession>A0ABN7T4L7</accession>
<keyword evidence="3 9" id="KW-0812">Transmembrane</keyword>